<evidence type="ECO:0000313" key="4">
    <source>
        <dbReference type="RefSeq" id="XP_035889524.1"/>
    </source>
</evidence>
<dbReference type="AlphaFoldDB" id="A0A7E6EDR3"/>
<organism evidence="2 3">
    <name type="scientific">Phyllostomus discolor</name>
    <name type="common">pale spear-nosed bat</name>
    <dbReference type="NCBI Taxonomy" id="89673"/>
    <lineage>
        <taxon>Eukaryota</taxon>
        <taxon>Metazoa</taxon>
        <taxon>Chordata</taxon>
        <taxon>Craniata</taxon>
        <taxon>Vertebrata</taxon>
        <taxon>Euteleostomi</taxon>
        <taxon>Mammalia</taxon>
        <taxon>Eutheria</taxon>
        <taxon>Laurasiatheria</taxon>
        <taxon>Chiroptera</taxon>
        <taxon>Yangochiroptera</taxon>
        <taxon>Phyllostomidae</taxon>
        <taxon>Phyllostominae</taxon>
        <taxon>Phyllostomus</taxon>
    </lineage>
</organism>
<evidence type="ECO:0000313" key="2">
    <source>
        <dbReference type="Proteomes" id="UP000504628"/>
    </source>
</evidence>
<proteinExistence type="predicted"/>
<dbReference type="OrthoDB" id="10615229at2759"/>
<evidence type="ECO:0000313" key="3">
    <source>
        <dbReference type="RefSeq" id="XP_035889523.1"/>
    </source>
</evidence>
<name>A0A7E6EDR3_9CHIR</name>
<gene>
    <name evidence="3 4" type="primary">LOC118502190</name>
</gene>
<reference evidence="3 4" key="1">
    <citation type="submission" date="2025-04" db="UniProtKB">
        <authorList>
            <consortium name="RefSeq"/>
        </authorList>
    </citation>
    <scope>IDENTIFICATION</scope>
    <source>
        <tissue evidence="3 4">Muscle</tissue>
    </source>
</reference>
<evidence type="ECO:0000256" key="1">
    <source>
        <dbReference type="SAM" id="MobiDB-lite"/>
    </source>
</evidence>
<dbReference type="Proteomes" id="UP000504628">
    <property type="component" value="Chromosome 8"/>
</dbReference>
<dbReference type="RefSeq" id="XP_035889523.1">
    <property type="nucleotide sequence ID" value="XM_036033630.1"/>
</dbReference>
<dbReference type="GeneID" id="118502190"/>
<keyword evidence="2" id="KW-1185">Reference proteome</keyword>
<dbReference type="KEGG" id="pdic:118502190"/>
<dbReference type="RefSeq" id="XP_035889524.1">
    <property type="nucleotide sequence ID" value="XM_036033631.1"/>
</dbReference>
<sequence length="188" mass="20534">MPNLGQLGAAPSTRRRGAGPRGQAPPSLKARRGRRRLPAPLPRVPRRPGSQPDLDPRRTSWSPPLPRAFREARAPPSALQLLEPHFTVPPPPRREAARHVRVPGFACSLPSSASARSPLPCRVPRAGRLHPFPSGALWALPCAARLPQSPRSRRVLALCRSRPMAEAWEDAAKEIEAKGLWPFLESGS</sequence>
<protein>
    <submittedName>
        <fullName evidence="3 4">Wiskott-Aldrich syndrome protein homolog 1-like</fullName>
    </submittedName>
</protein>
<accession>A0A7E6EDR3</accession>
<feature type="region of interest" description="Disordered" evidence="1">
    <location>
        <begin position="1"/>
        <end position="68"/>
    </location>
</feature>